<feature type="transmembrane region" description="Helical" evidence="1">
    <location>
        <begin position="29"/>
        <end position="46"/>
    </location>
</feature>
<dbReference type="Proteomes" id="UP000006727">
    <property type="component" value="Chromosome 20"/>
</dbReference>
<gene>
    <name evidence="2" type="ORF">PHYPA_025345</name>
</gene>
<evidence type="ECO:0000313" key="2">
    <source>
        <dbReference type="EMBL" id="PNR33401.1"/>
    </source>
</evidence>
<dbReference type="InParanoid" id="A0A2K1IVU7"/>
<feature type="transmembrane region" description="Helical" evidence="1">
    <location>
        <begin position="58"/>
        <end position="78"/>
    </location>
</feature>
<reference evidence="2 4" key="2">
    <citation type="journal article" date="2018" name="Plant J.">
        <title>The Physcomitrella patens chromosome-scale assembly reveals moss genome structure and evolution.</title>
        <authorList>
            <person name="Lang D."/>
            <person name="Ullrich K.K."/>
            <person name="Murat F."/>
            <person name="Fuchs J."/>
            <person name="Jenkins J."/>
            <person name="Haas F.B."/>
            <person name="Piednoel M."/>
            <person name="Gundlach H."/>
            <person name="Van Bel M."/>
            <person name="Meyberg R."/>
            <person name="Vives C."/>
            <person name="Morata J."/>
            <person name="Symeonidi A."/>
            <person name="Hiss M."/>
            <person name="Muchero W."/>
            <person name="Kamisugi Y."/>
            <person name="Saleh O."/>
            <person name="Blanc G."/>
            <person name="Decker E.L."/>
            <person name="van Gessel N."/>
            <person name="Grimwood J."/>
            <person name="Hayes R.D."/>
            <person name="Graham S.W."/>
            <person name="Gunter L.E."/>
            <person name="McDaniel S.F."/>
            <person name="Hoernstein S.N.W."/>
            <person name="Larsson A."/>
            <person name="Li F.W."/>
            <person name="Perroud P.F."/>
            <person name="Phillips J."/>
            <person name="Ranjan P."/>
            <person name="Rokshar D.S."/>
            <person name="Rothfels C.J."/>
            <person name="Schneider L."/>
            <person name="Shu S."/>
            <person name="Stevenson D.W."/>
            <person name="Thummler F."/>
            <person name="Tillich M."/>
            <person name="Villarreal Aguilar J.C."/>
            <person name="Widiez T."/>
            <person name="Wong G.K."/>
            <person name="Wymore A."/>
            <person name="Zhang Y."/>
            <person name="Zimmer A.D."/>
            <person name="Quatrano R.S."/>
            <person name="Mayer K.F.X."/>
            <person name="Goodstein D."/>
            <person name="Casacuberta J.M."/>
            <person name="Vandepoele K."/>
            <person name="Reski R."/>
            <person name="Cuming A.C."/>
            <person name="Tuskan G.A."/>
            <person name="Maumus F."/>
            <person name="Salse J."/>
            <person name="Schmutz J."/>
            <person name="Rensing S.A."/>
        </authorList>
    </citation>
    <scope>NUCLEOTIDE SEQUENCE [LARGE SCALE GENOMIC DNA]</scope>
    <source>
        <strain evidence="3 4">cv. Gransden 2004</strain>
    </source>
</reference>
<reference evidence="2 4" key="1">
    <citation type="journal article" date="2008" name="Science">
        <title>The Physcomitrella genome reveals evolutionary insights into the conquest of land by plants.</title>
        <authorList>
            <person name="Rensing S."/>
            <person name="Lang D."/>
            <person name="Zimmer A."/>
            <person name="Terry A."/>
            <person name="Salamov A."/>
            <person name="Shapiro H."/>
            <person name="Nishiyama T."/>
            <person name="Perroud P.-F."/>
            <person name="Lindquist E."/>
            <person name="Kamisugi Y."/>
            <person name="Tanahashi T."/>
            <person name="Sakakibara K."/>
            <person name="Fujita T."/>
            <person name="Oishi K."/>
            <person name="Shin-I T."/>
            <person name="Kuroki Y."/>
            <person name="Toyoda A."/>
            <person name="Suzuki Y."/>
            <person name="Hashimoto A."/>
            <person name="Yamaguchi K."/>
            <person name="Sugano A."/>
            <person name="Kohara Y."/>
            <person name="Fujiyama A."/>
            <person name="Anterola A."/>
            <person name="Aoki S."/>
            <person name="Ashton N."/>
            <person name="Barbazuk W.B."/>
            <person name="Barker E."/>
            <person name="Bennetzen J."/>
            <person name="Bezanilla M."/>
            <person name="Blankenship R."/>
            <person name="Cho S.H."/>
            <person name="Dutcher S."/>
            <person name="Estelle M."/>
            <person name="Fawcett J.A."/>
            <person name="Gundlach H."/>
            <person name="Hanada K."/>
            <person name="Heyl A."/>
            <person name="Hicks K.A."/>
            <person name="Hugh J."/>
            <person name="Lohr M."/>
            <person name="Mayer K."/>
            <person name="Melkozernov A."/>
            <person name="Murata T."/>
            <person name="Nelson D."/>
            <person name="Pils B."/>
            <person name="Prigge M."/>
            <person name="Reiss B."/>
            <person name="Renner T."/>
            <person name="Rombauts S."/>
            <person name="Rushton P."/>
            <person name="Sanderfoot A."/>
            <person name="Schween G."/>
            <person name="Shiu S.-H."/>
            <person name="Stueber K."/>
            <person name="Theodoulou F.L."/>
            <person name="Tu H."/>
            <person name="Van de Peer Y."/>
            <person name="Verrier P.J."/>
            <person name="Waters E."/>
            <person name="Wood A."/>
            <person name="Yang L."/>
            <person name="Cove D."/>
            <person name="Cuming A."/>
            <person name="Hasebe M."/>
            <person name="Lucas S."/>
            <person name="Mishler D.B."/>
            <person name="Reski R."/>
            <person name="Grigoriev I."/>
            <person name="Quatrano R.S."/>
            <person name="Boore J.L."/>
        </authorList>
    </citation>
    <scope>NUCLEOTIDE SEQUENCE [LARGE SCALE GENOMIC DNA]</scope>
    <source>
        <strain evidence="3 4">cv. Gransden 2004</strain>
    </source>
</reference>
<accession>A0A2K1IVU7</accession>
<dbReference type="AlphaFoldDB" id="A0A2K1IVU7"/>
<reference evidence="3" key="3">
    <citation type="submission" date="2020-12" db="UniProtKB">
        <authorList>
            <consortium name="EnsemblPlants"/>
        </authorList>
    </citation>
    <scope>IDENTIFICATION</scope>
</reference>
<keyword evidence="1" id="KW-1133">Transmembrane helix</keyword>
<evidence type="ECO:0000256" key="1">
    <source>
        <dbReference type="SAM" id="Phobius"/>
    </source>
</evidence>
<organism evidence="2">
    <name type="scientific">Physcomitrium patens</name>
    <name type="common">Spreading-leaved earth moss</name>
    <name type="synonym">Physcomitrella patens</name>
    <dbReference type="NCBI Taxonomy" id="3218"/>
    <lineage>
        <taxon>Eukaryota</taxon>
        <taxon>Viridiplantae</taxon>
        <taxon>Streptophyta</taxon>
        <taxon>Embryophyta</taxon>
        <taxon>Bryophyta</taxon>
        <taxon>Bryophytina</taxon>
        <taxon>Bryopsida</taxon>
        <taxon>Funariidae</taxon>
        <taxon>Funariales</taxon>
        <taxon>Funariaceae</taxon>
        <taxon>Physcomitrium</taxon>
    </lineage>
</organism>
<keyword evidence="1" id="KW-0472">Membrane</keyword>
<sequence length="79" mass="9895">MWPELLLHPHLLMLNSIFCRETVHKARIYIFFYYKIYILDVIYFRVMRDFFYNKPKNIMLFCGLEDVYMIILIMFIIFL</sequence>
<dbReference type="EnsemblPlants" id="Pp3c20_19650V3.1">
    <property type="protein sequence ID" value="PAC:32947541.CDS.1"/>
    <property type="gene ID" value="Pp3c20_19650"/>
</dbReference>
<keyword evidence="4" id="KW-1185">Reference proteome</keyword>
<name>A0A2K1IVU7_PHYPA</name>
<dbReference type="EMBL" id="ABEU02000020">
    <property type="protein sequence ID" value="PNR33401.1"/>
    <property type="molecule type" value="Genomic_DNA"/>
</dbReference>
<evidence type="ECO:0000313" key="3">
    <source>
        <dbReference type="EnsemblPlants" id="PAC:32947541.CDS.1"/>
    </source>
</evidence>
<keyword evidence="1" id="KW-0812">Transmembrane</keyword>
<evidence type="ECO:0000313" key="4">
    <source>
        <dbReference type="Proteomes" id="UP000006727"/>
    </source>
</evidence>
<dbReference type="Gramene" id="Pp3c20_19650V3.1">
    <property type="protein sequence ID" value="PAC:32947541.CDS.1"/>
    <property type="gene ID" value="Pp3c20_19650"/>
</dbReference>
<protein>
    <submittedName>
        <fullName evidence="2 3">Uncharacterized protein</fullName>
    </submittedName>
</protein>
<proteinExistence type="predicted"/>